<gene>
    <name evidence="1" type="ORF">DPMN_047460</name>
</gene>
<reference evidence="1" key="2">
    <citation type="submission" date="2020-11" db="EMBL/GenBank/DDBJ databases">
        <authorList>
            <person name="McCartney M.A."/>
            <person name="Auch B."/>
            <person name="Kono T."/>
            <person name="Mallez S."/>
            <person name="Becker A."/>
            <person name="Gohl D.M."/>
            <person name="Silverstein K.A.T."/>
            <person name="Koren S."/>
            <person name="Bechman K.B."/>
            <person name="Herman A."/>
            <person name="Abrahante J.E."/>
            <person name="Garbe J."/>
        </authorList>
    </citation>
    <scope>NUCLEOTIDE SEQUENCE</scope>
    <source>
        <strain evidence="1">Duluth1</strain>
        <tissue evidence="1">Whole animal</tissue>
    </source>
</reference>
<evidence type="ECO:0000313" key="2">
    <source>
        <dbReference type="Proteomes" id="UP000828390"/>
    </source>
</evidence>
<keyword evidence="2" id="KW-1185">Reference proteome</keyword>
<sequence>MKDNLVFYGLPEASPGTREDCKATVLNVLNKILDIQKDIMIDSAYRPTQQSRVGRPRPVIVKFHYNQQREMVRKLSFEAEKQQILKQQNIGIGVQLPMEVREARKPPYDVMRQAKNSGKDVRFVGKDLQLNGQIYKAGNQERSDNQ</sequence>
<organism evidence="1 2">
    <name type="scientific">Dreissena polymorpha</name>
    <name type="common">Zebra mussel</name>
    <name type="synonym">Mytilus polymorpha</name>
    <dbReference type="NCBI Taxonomy" id="45954"/>
    <lineage>
        <taxon>Eukaryota</taxon>
        <taxon>Metazoa</taxon>
        <taxon>Spiralia</taxon>
        <taxon>Lophotrochozoa</taxon>
        <taxon>Mollusca</taxon>
        <taxon>Bivalvia</taxon>
        <taxon>Autobranchia</taxon>
        <taxon>Heteroconchia</taxon>
        <taxon>Euheterodonta</taxon>
        <taxon>Imparidentia</taxon>
        <taxon>Neoheterodontei</taxon>
        <taxon>Myida</taxon>
        <taxon>Dreissenoidea</taxon>
        <taxon>Dreissenidae</taxon>
        <taxon>Dreissena</taxon>
    </lineage>
</organism>
<proteinExistence type="predicted"/>
<accession>A0A9D4D9U5</accession>
<protein>
    <submittedName>
        <fullName evidence="1">Uncharacterized protein</fullName>
    </submittedName>
</protein>
<name>A0A9D4D9U5_DREPO</name>
<reference evidence="1" key="1">
    <citation type="journal article" date="2019" name="bioRxiv">
        <title>The Genome of the Zebra Mussel, Dreissena polymorpha: A Resource for Invasive Species Research.</title>
        <authorList>
            <person name="McCartney M.A."/>
            <person name="Auch B."/>
            <person name="Kono T."/>
            <person name="Mallez S."/>
            <person name="Zhang Y."/>
            <person name="Obille A."/>
            <person name="Becker A."/>
            <person name="Abrahante J.E."/>
            <person name="Garbe J."/>
            <person name="Badalamenti J.P."/>
            <person name="Herman A."/>
            <person name="Mangelson H."/>
            <person name="Liachko I."/>
            <person name="Sullivan S."/>
            <person name="Sone E.D."/>
            <person name="Koren S."/>
            <person name="Silverstein K.A.T."/>
            <person name="Beckman K.B."/>
            <person name="Gohl D.M."/>
        </authorList>
    </citation>
    <scope>NUCLEOTIDE SEQUENCE</scope>
    <source>
        <strain evidence="1">Duluth1</strain>
        <tissue evidence="1">Whole animal</tissue>
    </source>
</reference>
<dbReference type="AlphaFoldDB" id="A0A9D4D9U5"/>
<evidence type="ECO:0000313" key="1">
    <source>
        <dbReference type="EMBL" id="KAH3740749.1"/>
    </source>
</evidence>
<dbReference type="EMBL" id="JAIWYP010000011">
    <property type="protein sequence ID" value="KAH3740749.1"/>
    <property type="molecule type" value="Genomic_DNA"/>
</dbReference>
<dbReference type="Proteomes" id="UP000828390">
    <property type="component" value="Unassembled WGS sequence"/>
</dbReference>
<dbReference type="Gene3D" id="3.30.70.1820">
    <property type="entry name" value="L1 transposable element, RRM domain"/>
    <property type="match status" value="1"/>
</dbReference>
<comment type="caution">
    <text evidence="1">The sequence shown here is derived from an EMBL/GenBank/DDBJ whole genome shotgun (WGS) entry which is preliminary data.</text>
</comment>